<dbReference type="Pfam" id="PF12450">
    <property type="entry name" value="vWF_A"/>
    <property type="match status" value="1"/>
</dbReference>
<dbReference type="CDD" id="cd01465">
    <property type="entry name" value="vWA_subgroup"/>
    <property type="match status" value="1"/>
</dbReference>
<dbReference type="PROSITE" id="PS50234">
    <property type="entry name" value="VWFA"/>
    <property type="match status" value="1"/>
</dbReference>
<dbReference type="KEGG" id="dmp:FAK_36320"/>
<evidence type="ECO:0000313" key="4">
    <source>
        <dbReference type="EMBL" id="BEQ16566.1"/>
    </source>
</evidence>
<evidence type="ECO:0000259" key="3">
    <source>
        <dbReference type="PROSITE" id="PS50234"/>
    </source>
</evidence>
<feature type="region of interest" description="Disordered" evidence="1">
    <location>
        <begin position="24"/>
        <end position="64"/>
    </location>
</feature>
<feature type="chain" id="PRO_5043471049" description="VWFA domain-containing protein" evidence="2">
    <location>
        <begin position="21"/>
        <end position="564"/>
    </location>
</feature>
<dbReference type="SMART" id="SM00327">
    <property type="entry name" value="VWA"/>
    <property type="match status" value="1"/>
</dbReference>
<dbReference type="PROSITE" id="PS51257">
    <property type="entry name" value="PROKAR_LIPOPROTEIN"/>
    <property type="match status" value="1"/>
</dbReference>
<name>A0AAU9F0N4_9BACT</name>
<feature type="domain" description="VWFA" evidence="3">
    <location>
        <begin position="200"/>
        <end position="374"/>
    </location>
</feature>
<dbReference type="PANTHER" id="PTHR10579:SF43">
    <property type="entry name" value="ZINC FINGER (C3HC4-TYPE RING FINGER) FAMILY PROTEIN"/>
    <property type="match status" value="1"/>
</dbReference>
<feature type="compositionally biased region" description="Low complexity" evidence="1">
    <location>
        <begin position="33"/>
        <end position="42"/>
    </location>
</feature>
<protein>
    <recommendedName>
        <fullName evidence="3">VWFA domain-containing protein</fullName>
    </recommendedName>
</protein>
<evidence type="ECO:0000256" key="2">
    <source>
        <dbReference type="SAM" id="SignalP"/>
    </source>
</evidence>
<keyword evidence="5" id="KW-1185">Reference proteome</keyword>
<dbReference type="Gene3D" id="3.40.50.410">
    <property type="entry name" value="von Willebrand factor, type A domain"/>
    <property type="match status" value="1"/>
</dbReference>
<dbReference type="SUPFAM" id="SSF53300">
    <property type="entry name" value="vWA-like"/>
    <property type="match status" value="1"/>
</dbReference>
<dbReference type="InterPro" id="IPR021908">
    <property type="entry name" value="YfbK_C"/>
</dbReference>
<dbReference type="InterPro" id="IPR022156">
    <property type="entry name" value="Uncharacterised_YfbK_N"/>
</dbReference>
<dbReference type="InterPro" id="IPR002035">
    <property type="entry name" value="VWF_A"/>
</dbReference>
<keyword evidence="2" id="KW-0732">Signal</keyword>
<gene>
    <name evidence="4" type="ORF">FAK_36320</name>
</gene>
<feature type="compositionally biased region" description="Pro residues" evidence="1">
    <location>
        <begin position="43"/>
        <end position="53"/>
    </location>
</feature>
<dbReference type="Pfam" id="PF00092">
    <property type="entry name" value="VWA"/>
    <property type="match status" value="1"/>
</dbReference>
<dbReference type="InterPro" id="IPR036465">
    <property type="entry name" value="vWFA_dom_sf"/>
</dbReference>
<feature type="signal peptide" evidence="2">
    <location>
        <begin position="1"/>
        <end position="20"/>
    </location>
</feature>
<evidence type="ECO:0000313" key="5">
    <source>
        <dbReference type="Proteomes" id="UP001366166"/>
    </source>
</evidence>
<dbReference type="PANTHER" id="PTHR10579">
    <property type="entry name" value="CALCIUM-ACTIVATED CHLORIDE CHANNEL REGULATOR"/>
    <property type="match status" value="1"/>
</dbReference>
<sequence length="564" mass="60848">MRVPRVPVLALCLGLTLVVACTQTSPPAPERTAPPASAKAQPPASPPPAPQPKLTPANAPALMGDTGRSRRIVEAAPGAAAVQRMPSQPTDRETYQEISSNPVRRVAEHPVSTFSADVDTGAYANVRRFLREGRLPPRDAVRIEEMINYFPYAYPGPRDTKVPFAAAVEIAPTPWNPHTLLLRLGIKGYEVQAAQRPAANLVFLIDVSGSMRSPDKLPLLKKALGLLVRQLQPRDRVSIVVYSGASGVALPPTPGDQQAVILAAVNGLRAAGSTAGGQGLQLAYDLARQAFIPQGVNRILLATDGDFNVGITNYRQLMDLVAGQRKTGVGLTTLGFGRGNYNERLMERLADVGNGNYFYIDNLNEAQKVLVDQLAATMLTIAQDVKIQVEFNPVVVAEYRLIGYENRLLKREDFTNDQVDAGEVGAGHTVTALYEIALVGSQGMRLEPLRYAPAAASPASPAARKELAFLKIRYKLPGQQKSLLMQTPIARSQVRRDLAAAPADFRWAAAVAAFGEILRGGVYTGEFSYPQVLALAQGAKGDDPYGYRGEMHSLVRLAQSLDHR</sequence>
<accession>A0AAU9F0N4</accession>
<dbReference type="AlphaFoldDB" id="A0AAU9F0N4"/>
<proteinExistence type="predicted"/>
<reference evidence="5" key="1">
    <citation type="journal article" date="2023" name="Arch. Microbiol.">
        <title>Desulfoferula mesophilus gen. nov. sp. nov., a mesophilic sulfate-reducing bacterium isolated from a brackish lake sediment.</title>
        <authorList>
            <person name="Watanabe T."/>
            <person name="Yabe T."/>
            <person name="Tsuji J.M."/>
            <person name="Fukui M."/>
        </authorList>
    </citation>
    <scope>NUCLEOTIDE SEQUENCE [LARGE SCALE GENOMIC DNA]</scope>
    <source>
        <strain evidence="5">12FAK</strain>
    </source>
</reference>
<evidence type="ECO:0000256" key="1">
    <source>
        <dbReference type="SAM" id="MobiDB-lite"/>
    </source>
</evidence>
<organism evidence="4 5">
    <name type="scientific">Desulfoferula mesophila</name>
    <dbReference type="NCBI Taxonomy" id="3058419"/>
    <lineage>
        <taxon>Bacteria</taxon>
        <taxon>Pseudomonadati</taxon>
        <taxon>Thermodesulfobacteriota</taxon>
        <taxon>Desulfarculia</taxon>
        <taxon>Desulfarculales</taxon>
        <taxon>Desulfarculaceae</taxon>
        <taxon>Desulfoferula</taxon>
    </lineage>
</organism>
<dbReference type="RefSeq" id="WP_338602568.1">
    <property type="nucleotide sequence ID" value="NZ_AP028679.1"/>
</dbReference>
<dbReference type="InterPro" id="IPR051266">
    <property type="entry name" value="CLCR"/>
</dbReference>
<dbReference type="EMBL" id="AP028679">
    <property type="protein sequence ID" value="BEQ16566.1"/>
    <property type="molecule type" value="Genomic_DNA"/>
</dbReference>
<dbReference type="Pfam" id="PF12034">
    <property type="entry name" value="YfbK_C"/>
    <property type="match status" value="1"/>
</dbReference>
<dbReference type="Proteomes" id="UP001366166">
    <property type="component" value="Chromosome"/>
</dbReference>